<evidence type="ECO:0000313" key="1">
    <source>
        <dbReference type="EMBL" id="KAI0091337.1"/>
    </source>
</evidence>
<dbReference type="Proteomes" id="UP001055072">
    <property type="component" value="Unassembled WGS sequence"/>
</dbReference>
<proteinExistence type="predicted"/>
<feature type="non-terminal residue" evidence="1">
    <location>
        <position position="1"/>
    </location>
</feature>
<organism evidence="1 2">
    <name type="scientific">Irpex rosettiformis</name>
    <dbReference type="NCBI Taxonomy" id="378272"/>
    <lineage>
        <taxon>Eukaryota</taxon>
        <taxon>Fungi</taxon>
        <taxon>Dikarya</taxon>
        <taxon>Basidiomycota</taxon>
        <taxon>Agaricomycotina</taxon>
        <taxon>Agaricomycetes</taxon>
        <taxon>Polyporales</taxon>
        <taxon>Irpicaceae</taxon>
        <taxon>Irpex</taxon>
    </lineage>
</organism>
<accession>A0ACB8UAF6</accession>
<reference evidence="1" key="1">
    <citation type="journal article" date="2021" name="Environ. Microbiol.">
        <title>Gene family expansions and transcriptome signatures uncover fungal adaptations to wood decay.</title>
        <authorList>
            <person name="Hage H."/>
            <person name="Miyauchi S."/>
            <person name="Viragh M."/>
            <person name="Drula E."/>
            <person name="Min B."/>
            <person name="Chaduli D."/>
            <person name="Navarro D."/>
            <person name="Favel A."/>
            <person name="Norest M."/>
            <person name="Lesage-Meessen L."/>
            <person name="Balint B."/>
            <person name="Merenyi Z."/>
            <person name="de Eugenio L."/>
            <person name="Morin E."/>
            <person name="Martinez A.T."/>
            <person name="Baldrian P."/>
            <person name="Stursova M."/>
            <person name="Martinez M.J."/>
            <person name="Novotny C."/>
            <person name="Magnuson J.K."/>
            <person name="Spatafora J.W."/>
            <person name="Maurice S."/>
            <person name="Pangilinan J."/>
            <person name="Andreopoulos W."/>
            <person name="LaButti K."/>
            <person name="Hundley H."/>
            <person name="Na H."/>
            <person name="Kuo A."/>
            <person name="Barry K."/>
            <person name="Lipzen A."/>
            <person name="Henrissat B."/>
            <person name="Riley R."/>
            <person name="Ahrendt S."/>
            <person name="Nagy L.G."/>
            <person name="Grigoriev I.V."/>
            <person name="Martin F."/>
            <person name="Rosso M.N."/>
        </authorList>
    </citation>
    <scope>NUCLEOTIDE SEQUENCE</scope>
    <source>
        <strain evidence="1">CBS 384.51</strain>
    </source>
</reference>
<sequence length="507" mass="54020">GETMSIDELNSGGQGLLESAWSSSVLPDSINSEGLSSAESKKERRQSEVSSLTVEEGATPDEPPLTTSTSSNITPTPVDSSTSDEPFYLVDRSEAIRIDGQGDADIDIGNPWSDGQEGEAPPANPPKRDSQVKTQVQSESNGVNGGQQEESTNPEPAKSVEIEDQAESKKPQVRRDSAVTDVQTENVESTQKSSADPGTPASDDNTQTQQVTEPVDSQGEPRPMSPSVARVRATDGLERDNSQETNSQAEADTDVLDDDDDNAGLSEAEKKRLKNQKKREREKKKKQLKASGVVTPLPIEDQVKSAADELGNRTLANPAGVGGAQKQHGQGTSKNKQDSAVVKKTEVRKKEDPAKQKEVKREGAGGKGAEEINAAETITTEQEGMEESGLEQSGENEAELQVKLIRQLDKDAKQRRQQTPGLPVPPVTQRSSSDLEKGETTLTPVLSPGPGIRQASDLESQNAVVSSGLRSGKRGDSPSSTHSKSSGGLLGAFRGFSDKLGDYIPFS</sequence>
<keyword evidence="2" id="KW-1185">Reference proteome</keyword>
<gene>
    <name evidence="1" type="ORF">BDY19DRAFT_935217</name>
</gene>
<evidence type="ECO:0000313" key="2">
    <source>
        <dbReference type="Proteomes" id="UP001055072"/>
    </source>
</evidence>
<dbReference type="EMBL" id="MU274906">
    <property type="protein sequence ID" value="KAI0091337.1"/>
    <property type="molecule type" value="Genomic_DNA"/>
</dbReference>
<protein>
    <submittedName>
        <fullName evidence="1">Uncharacterized protein</fullName>
    </submittedName>
</protein>
<comment type="caution">
    <text evidence="1">The sequence shown here is derived from an EMBL/GenBank/DDBJ whole genome shotgun (WGS) entry which is preliminary data.</text>
</comment>
<name>A0ACB8UAF6_9APHY</name>